<protein>
    <submittedName>
        <fullName evidence="2">Uncharacterized protein</fullName>
    </submittedName>
</protein>
<comment type="caution">
    <text evidence="2">The sequence shown here is derived from an EMBL/GenBank/DDBJ whole genome shotgun (WGS) entry which is preliminary data.</text>
</comment>
<sequence length="182" mass="19625">AALKLAHHAGPEIRGSYRLASLQLWVKAWGWGNLDLHLEPQDFRESRSTEQWAAGSRTTPGSGQRLGQQMSGRGSEHLGARQMELKGSRKDWKSSASGLRAPVVGRCLCLVESEGQLPPAPQPASPGSVLLPTLTQPHTELPCLHLLGSEFLALDLVLVSDLQNSCSVQQLSPPTLTPKLEA</sequence>
<dbReference type="EMBL" id="JASSZA010000017">
    <property type="protein sequence ID" value="KAK2090051.1"/>
    <property type="molecule type" value="Genomic_DNA"/>
</dbReference>
<reference evidence="2 3" key="1">
    <citation type="submission" date="2023-05" db="EMBL/GenBank/DDBJ databases">
        <title>B98-5 Cell Line De Novo Hybrid Assembly: An Optical Mapping Approach.</title>
        <authorList>
            <person name="Kananen K."/>
            <person name="Auerbach J.A."/>
            <person name="Kautto E."/>
            <person name="Blachly J.S."/>
        </authorList>
    </citation>
    <scope>NUCLEOTIDE SEQUENCE [LARGE SCALE GENOMIC DNA]</scope>
    <source>
        <strain evidence="2">B95-8</strain>
        <tissue evidence="2">Cell line</tissue>
    </source>
</reference>
<feature type="compositionally biased region" description="Polar residues" evidence="1">
    <location>
        <begin position="56"/>
        <end position="72"/>
    </location>
</feature>
<organism evidence="2 3">
    <name type="scientific">Saguinus oedipus</name>
    <name type="common">Cotton-top tamarin</name>
    <name type="synonym">Oedipomidas oedipus</name>
    <dbReference type="NCBI Taxonomy" id="9490"/>
    <lineage>
        <taxon>Eukaryota</taxon>
        <taxon>Metazoa</taxon>
        <taxon>Chordata</taxon>
        <taxon>Craniata</taxon>
        <taxon>Vertebrata</taxon>
        <taxon>Euteleostomi</taxon>
        <taxon>Mammalia</taxon>
        <taxon>Eutheria</taxon>
        <taxon>Euarchontoglires</taxon>
        <taxon>Primates</taxon>
        <taxon>Haplorrhini</taxon>
        <taxon>Platyrrhini</taxon>
        <taxon>Cebidae</taxon>
        <taxon>Callitrichinae</taxon>
        <taxon>Saguinus</taxon>
    </lineage>
</organism>
<accession>A0ABQ9TZQ7</accession>
<keyword evidence="3" id="KW-1185">Reference proteome</keyword>
<evidence type="ECO:0000313" key="2">
    <source>
        <dbReference type="EMBL" id="KAK2090051.1"/>
    </source>
</evidence>
<evidence type="ECO:0000313" key="3">
    <source>
        <dbReference type="Proteomes" id="UP001266305"/>
    </source>
</evidence>
<feature type="non-terminal residue" evidence="2">
    <location>
        <position position="1"/>
    </location>
</feature>
<dbReference type="Proteomes" id="UP001266305">
    <property type="component" value="Unassembled WGS sequence"/>
</dbReference>
<evidence type="ECO:0000256" key="1">
    <source>
        <dbReference type="SAM" id="MobiDB-lite"/>
    </source>
</evidence>
<gene>
    <name evidence="2" type="ORF">P7K49_031307</name>
</gene>
<feature type="region of interest" description="Disordered" evidence="1">
    <location>
        <begin position="47"/>
        <end position="75"/>
    </location>
</feature>
<name>A0ABQ9TZQ7_SAGOE</name>
<proteinExistence type="predicted"/>